<protein>
    <submittedName>
        <fullName evidence="1">Uncharacterized protein</fullName>
    </submittedName>
</protein>
<dbReference type="AlphaFoldDB" id="A0A2Z7AF75"/>
<evidence type="ECO:0000313" key="2">
    <source>
        <dbReference type="Proteomes" id="UP000250235"/>
    </source>
</evidence>
<sequence length="235" mass="25657">MLLSIPLSKALVDWKSEHEGATVHCLFAFRSIGSFVQVVLSSLGPVAISLRRSQVLVPLVRAAQVVVVPDLLSMGSVEEDTHRRSVLEFRVFVIFAGSTDILREIVSFGWISAHRSPPMGRSGGSSKSTTSVLGKWVYLVTLAMSLFDLQDVCIAIGSLVTLDLPMVVDLIEIYGLKGPYYCSRLRQSGPRPEPRLLRQPALVGLTRSARTDSPHRIGRNEFRQLEAAAAAAACE</sequence>
<keyword evidence="2" id="KW-1185">Reference proteome</keyword>
<name>A0A2Z7AF75_9LAMI</name>
<dbReference type="EMBL" id="KV016307">
    <property type="protein sequence ID" value="KZV19732.1"/>
    <property type="molecule type" value="Genomic_DNA"/>
</dbReference>
<gene>
    <name evidence="1" type="ORF">F511_41508</name>
</gene>
<evidence type="ECO:0000313" key="1">
    <source>
        <dbReference type="EMBL" id="KZV19732.1"/>
    </source>
</evidence>
<organism evidence="1 2">
    <name type="scientific">Dorcoceras hygrometricum</name>
    <dbReference type="NCBI Taxonomy" id="472368"/>
    <lineage>
        <taxon>Eukaryota</taxon>
        <taxon>Viridiplantae</taxon>
        <taxon>Streptophyta</taxon>
        <taxon>Embryophyta</taxon>
        <taxon>Tracheophyta</taxon>
        <taxon>Spermatophyta</taxon>
        <taxon>Magnoliopsida</taxon>
        <taxon>eudicotyledons</taxon>
        <taxon>Gunneridae</taxon>
        <taxon>Pentapetalae</taxon>
        <taxon>asterids</taxon>
        <taxon>lamiids</taxon>
        <taxon>Lamiales</taxon>
        <taxon>Gesneriaceae</taxon>
        <taxon>Didymocarpoideae</taxon>
        <taxon>Trichosporeae</taxon>
        <taxon>Loxocarpinae</taxon>
        <taxon>Dorcoceras</taxon>
    </lineage>
</organism>
<reference evidence="1 2" key="1">
    <citation type="journal article" date="2015" name="Proc. Natl. Acad. Sci. U.S.A.">
        <title>The resurrection genome of Boea hygrometrica: A blueprint for survival of dehydration.</title>
        <authorList>
            <person name="Xiao L."/>
            <person name="Yang G."/>
            <person name="Zhang L."/>
            <person name="Yang X."/>
            <person name="Zhao S."/>
            <person name="Ji Z."/>
            <person name="Zhou Q."/>
            <person name="Hu M."/>
            <person name="Wang Y."/>
            <person name="Chen M."/>
            <person name="Xu Y."/>
            <person name="Jin H."/>
            <person name="Xiao X."/>
            <person name="Hu G."/>
            <person name="Bao F."/>
            <person name="Hu Y."/>
            <person name="Wan P."/>
            <person name="Li L."/>
            <person name="Deng X."/>
            <person name="Kuang T."/>
            <person name="Xiang C."/>
            <person name="Zhu J.K."/>
            <person name="Oliver M.J."/>
            <person name="He Y."/>
        </authorList>
    </citation>
    <scope>NUCLEOTIDE SEQUENCE [LARGE SCALE GENOMIC DNA]</scope>
    <source>
        <strain evidence="2">cv. XS01</strain>
    </source>
</reference>
<dbReference type="Proteomes" id="UP000250235">
    <property type="component" value="Unassembled WGS sequence"/>
</dbReference>
<proteinExistence type="predicted"/>
<accession>A0A2Z7AF75</accession>